<feature type="region of interest" description="Disordered" evidence="1">
    <location>
        <begin position="163"/>
        <end position="193"/>
    </location>
</feature>
<organism evidence="3">
    <name type="scientific">Dissoconium aciculare CBS 342.82</name>
    <dbReference type="NCBI Taxonomy" id="1314786"/>
    <lineage>
        <taxon>Eukaryota</taxon>
        <taxon>Fungi</taxon>
        <taxon>Dikarya</taxon>
        <taxon>Ascomycota</taxon>
        <taxon>Pezizomycotina</taxon>
        <taxon>Dothideomycetes</taxon>
        <taxon>Dothideomycetidae</taxon>
        <taxon>Mycosphaerellales</taxon>
        <taxon>Dissoconiaceae</taxon>
        <taxon>Dissoconium</taxon>
    </lineage>
</organism>
<accession>A0A6J3MA94</accession>
<keyword evidence="2" id="KW-1185">Reference proteome</keyword>
<dbReference type="GeneID" id="54364755"/>
<dbReference type="RefSeq" id="XP_033461986.1">
    <property type="nucleotide sequence ID" value="XM_033606955.1"/>
</dbReference>
<proteinExistence type="predicted"/>
<name>A0A6J3MA94_9PEZI</name>
<sequence>MTRAGIPMCAACSISISTSADGRAGRPGAGREAVPSSCTVHKETNTYNASLSFADCPIAAHLTATITVILGNDSYGANRCQRGKLCVVWSAGGVTLFQSRASLEQSMRVVDVGDEQQLACMSRRHVSVCSSLTNDVALVPRLLTLAYAVRDGCIEATNAPHQDSCSDLRPLEQKGGEANGERALDDREGEKTAKARTFHLADGPRIRTAQIPSDTWHSHARVLLVGLPIDRRISSATGFLGCRIHSVARTFIGRPSFLGLAPRSPMNRCDYDAVRSGRAGPSGSIQPAGFWSADELLHGFAFVP</sequence>
<evidence type="ECO:0000313" key="2">
    <source>
        <dbReference type="Proteomes" id="UP000504637"/>
    </source>
</evidence>
<evidence type="ECO:0000256" key="1">
    <source>
        <dbReference type="SAM" id="MobiDB-lite"/>
    </source>
</evidence>
<dbReference type="AlphaFoldDB" id="A0A6J3MA94"/>
<feature type="compositionally biased region" description="Basic and acidic residues" evidence="1">
    <location>
        <begin position="164"/>
        <end position="193"/>
    </location>
</feature>
<protein>
    <submittedName>
        <fullName evidence="3">Uncharacterized protein</fullName>
    </submittedName>
</protein>
<reference evidence="3" key="1">
    <citation type="submission" date="2020-01" db="EMBL/GenBank/DDBJ databases">
        <authorList>
            <consortium name="DOE Joint Genome Institute"/>
            <person name="Haridas S."/>
            <person name="Albert R."/>
            <person name="Binder M."/>
            <person name="Bloem J."/>
            <person name="Labutti K."/>
            <person name="Salamov A."/>
            <person name="Andreopoulos B."/>
            <person name="Baker S.E."/>
            <person name="Barry K."/>
            <person name="Bills G."/>
            <person name="Bluhm B.H."/>
            <person name="Cannon C."/>
            <person name="Castanera R."/>
            <person name="Culley D.E."/>
            <person name="Daum C."/>
            <person name="Ezra D."/>
            <person name="Gonzalez J.B."/>
            <person name="Henrissat B."/>
            <person name="Kuo A."/>
            <person name="Liang C."/>
            <person name="Lipzen A."/>
            <person name="Lutzoni F."/>
            <person name="Magnuson J."/>
            <person name="Mondo S."/>
            <person name="Nolan M."/>
            <person name="Ohm R."/>
            <person name="Pangilinan J."/>
            <person name="Park H.-J."/>
            <person name="Ramirez L."/>
            <person name="Alfaro M."/>
            <person name="Sun H."/>
            <person name="Tritt A."/>
            <person name="Yoshinaga Y."/>
            <person name="Zwiers L.-H."/>
            <person name="Turgeon B.G."/>
            <person name="Goodwin S.B."/>
            <person name="Spatafora J.W."/>
            <person name="Crous P.W."/>
            <person name="Grigoriev I.V."/>
        </authorList>
    </citation>
    <scope>NUCLEOTIDE SEQUENCE</scope>
    <source>
        <strain evidence="3">CBS 342.82</strain>
    </source>
</reference>
<reference evidence="3" key="3">
    <citation type="submission" date="2025-08" db="UniProtKB">
        <authorList>
            <consortium name="RefSeq"/>
        </authorList>
    </citation>
    <scope>IDENTIFICATION</scope>
    <source>
        <strain evidence="3">CBS 342.82</strain>
    </source>
</reference>
<dbReference type="Proteomes" id="UP000504637">
    <property type="component" value="Unplaced"/>
</dbReference>
<evidence type="ECO:0000313" key="3">
    <source>
        <dbReference type="RefSeq" id="XP_033461986.1"/>
    </source>
</evidence>
<reference evidence="3" key="2">
    <citation type="submission" date="2020-04" db="EMBL/GenBank/DDBJ databases">
        <authorList>
            <consortium name="NCBI Genome Project"/>
        </authorList>
    </citation>
    <scope>NUCLEOTIDE SEQUENCE</scope>
    <source>
        <strain evidence="3">CBS 342.82</strain>
    </source>
</reference>
<gene>
    <name evidence="3" type="ORF">K489DRAFT_399216</name>
</gene>